<evidence type="ECO:0000313" key="1">
    <source>
        <dbReference type="EMBL" id="VDP54891.1"/>
    </source>
</evidence>
<dbReference type="EMBL" id="UZAI01021235">
    <property type="protein sequence ID" value="VDP54891.1"/>
    <property type="molecule type" value="Genomic_DNA"/>
</dbReference>
<keyword evidence="2" id="KW-1185">Reference proteome</keyword>
<accession>A0A3P8EED3</accession>
<name>A0A3P8EED3_9TREM</name>
<sequence length="92" mass="10158">MIACGKICGSVQLPGTKVSSSELESSVYAFLSSLLGRANIFDSESELLGIVHGPELRLEKLKPVFDETERLPWIGVESPLFPLKIRMESCEF</sequence>
<evidence type="ECO:0000313" key="2">
    <source>
        <dbReference type="Proteomes" id="UP000277204"/>
    </source>
</evidence>
<proteinExistence type="predicted"/>
<gene>
    <name evidence="1" type="ORF">SMRZ_LOCUS25355</name>
</gene>
<dbReference type="AlphaFoldDB" id="A0A3P8EED3"/>
<protein>
    <submittedName>
        <fullName evidence="1">Uncharacterized protein</fullName>
    </submittedName>
</protein>
<reference evidence="1 2" key="1">
    <citation type="submission" date="2018-11" db="EMBL/GenBank/DDBJ databases">
        <authorList>
            <consortium name="Pathogen Informatics"/>
        </authorList>
    </citation>
    <scope>NUCLEOTIDE SEQUENCE [LARGE SCALE GENOMIC DNA]</scope>
    <source>
        <strain evidence="1 2">Zambia</strain>
    </source>
</reference>
<dbReference type="Proteomes" id="UP000277204">
    <property type="component" value="Unassembled WGS sequence"/>
</dbReference>
<organism evidence="1 2">
    <name type="scientific">Schistosoma margrebowiei</name>
    <dbReference type="NCBI Taxonomy" id="48269"/>
    <lineage>
        <taxon>Eukaryota</taxon>
        <taxon>Metazoa</taxon>
        <taxon>Spiralia</taxon>
        <taxon>Lophotrochozoa</taxon>
        <taxon>Platyhelminthes</taxon>
        <taxon>Trematoda</taxon>
        <taxon>Digenea</taxon>
        <taxon>Strigeidida</taxon>
        <taxon>Schistosomatoidea</taxon>
        <taxon>Schistosomatidae</taxon>
        <taxon>Schistosoma</taxon>
    </lineage>
</organism>